<reference evidence="9 10" key="1">
    <citation type="journal article" date="2016" name="Nat. Commun.">
        <title>Thousands of microbial genomes shed light on interconnected biogeochemical processes in an aquifer system.</title>
        <authorList>
            <person name="Anantharaman K."/>
            <person name="Brown C.T."/>
            <person name="Hug L.A."/>
            <person name="Sharon I."/>
            <person name="Castelle C.J."/>
            <person name="Probst A.J."/>
            <person name="Thomas B.C."/>
            <person name="Singh A."/>
            <person name="Wilkins M.J."/>
            <person name="Karaoz U."/>
            <person name="Brodie E.L."/>
            <person name="Williams K.H."/>
            <person name="Hubbard S.S."/>
            <person name="Banfield J.F."/>
        </authorList>
    </citation>
    <scope>NUCLEOTIDE SEQUENCE [LARGE SCALE GENOMIC DNA]</scope>
</reference>
<evidence type="ECO:0000256" key="2">
    <source>
        <dbReference type="ARBA" id="ARBA00022475"/>
    </source>
</evidence>
<evidence type="ECO:0000259" key="8">
    <source>
        <dbReference type="Pfam" id="PF13396"/>
    </source>
</evidence>
<keyword evidence="5 6" id="KW-0472">Membrane</keyword>
<feature type="chain" id="PRO_5009521336" description="Cardiolipin synthase N-terminal domain-containing protein" evidence="7">
    <location>
        <begin position="23"/>
        <end position="102"/>
    </location>
</feature>
<dbReference type="AlphaFoldDB" id="A0A1F5T4F8"/>
<dbReference type="InterPro" id="IPR027379">
    <property type="entry name" value="CLS_N"/>
</dbReference>
<keyword evidence="4 6" id="KW-1133">Transmembrane helix</keyword>
<comment type="caution">
    <text evidence="9">The sequence shown here is derived from an EMBL/GenBank/DDBJ whole genome shotgun (WGS) entry which is preliminary data.</text>
</comment>
<keyword evidence="2" id="KW-1003">Cell membrane</keyword>
<dbReference type="EMBL" id="MFGJ01000001">
    <property type="protein sequence ID" value="OGF33341.1"/>
    <property type="molecule type" value="Genomic_DNA"/>
</dbReference>
<evidence type="ECO:0000256" key="6">
    <source>
        <dbReference type="SAM" id="Phobius"/>
    </source>
</evidence>
<dbReference type="GO" id="GO:0005886">
    <property type="term" value="C:plasma membrane"/>
    <property type="evidence" value="ECO:0007669"/>
    <property type="project" value="UniProtKB-SubCell"/>
</dbReference>
<proteinExistence type="predicted"/>
<protein>
    <recommendedName>
        <fullName evidence="8">Cardiolipin synthase N-terminal domain-containing protein</fullName>
    </recommendedName>
</protein>
<feature type="domain" description="Cardiolipin synthase N-terminal" evidence="8">
    <location>
        <begin position="57"/>
        <end position="94"/>
    </location>
</feature>
<evidence type="ECO:0000313" key="10">
    <source>
        <dbReference type="Proteomes" id="UP000179001"/>
    </source>
</evidence>
<evidence type="ECO:0000256" key="4">
    <source>
        <dbReference type="ARBA" id="ARBA00022989"/>
    </source>
</evidence>
<evidence type="ECO:0000256" key="1">
    <source>
        <dbReference type="ARBA" id="ARBA00004651"/>
    </source>
</evidence>
<feature type="signal peptide" evidence="7">
    <location>
        <begin position="1"/>
        <end position="22"/>
    </location>
</feature>
<sequence>MKIIKSLFVAIASFLIASPVLAQTCTLNGEVVPCDQMPTWIWFLPVIMVVIFGAVFVFWLWMLIDAIKNQKDNQTVWILVIVFTGIIGAIIYYFMEKRNHKQ</sequence>
<evidence type="ECO:0000256" key="5">
    <source>
        <dbReference type="ARBA" id="ARBA00023136"/>
    </source>
</evidence>
<dbReference type="Pfam" id="PF13396">
    <property type="entry name" value="PLDc_N"/>
    <property type="match status" value="1"/>
</dbReference>
<keyword evidence="7" id="KW-0732">Signal</keyword>
<dbReference type="Proteomes" id="UP000179001">
    <property type="component" value="Unassembled WGS sequence"/>
</dbReference>
<accession>A0A1F5T4F8</accession>
<dbReference type="STRING" id="1798002.A2478_01410"/>
<evidence type="ECO:0000313" key="9">
    <source>
        <dbReference type="EMBL" id="OGF33341.1"/>
    </source>
</evidence>
<organism evidence="9 10">
    <name type="scientific">Candidatus Falkowbacteria bacterium RIFOXYC2_FULL_36_12</name>
    <dbReference type="NCBI Taxonomy" id="1798002"/>
    <lineage>
        <taxon>Bacteria</taxon>
        <taxon>Candidatus Falkowiibacteriota</taxon>
    </lineage>
</organism>
<comment type="subcellular location">
    <subcellularLocation>
        <location evidence="1">Cell membrane</location>
        <topology evidence="1">Multi-pass membrane protein</topology>
    </subcellularLocation>
</comment>
<evidence type="ECO:0000256" key="7">
    <source>
        <dbReference type="SAM" id="SignalP"/>
    </source>
</evidence>
<feature type="transmembrane region" description="Helical" evidence="6">
    <location>
        <begin position="41"/>
        <end position="64"/>
    </location>
</feature>
<gene>
    <name evidence="9" type="ORF">A2478_01410</name>
</gene>
<keyword evidence="3 6" id="KW-0812">Transmembrane</keyword>
<evidence type="ECO:0000256" key="3">
    <source>
        <dbReference type="ARBA" id="ARBA00022692"/>
    </source>
</evidence>
<feature type="transmembrane region" description="Helical" evidence="6">
    <location>
        <begin position="76"/>
        <end position="95"/>
    </location>
</feature>
<name>A0A1F5T4F8_9BACT</name>